<dbReference type="Proteomes" id="UP000514509">
    <property type="component" value="Chromosome"/>
</dbReference>
<keyword evidence="3" id="KW-1185">Reference proteome</keyword>
<reference evidence="2 3" key="1">
    <citation type="submission" date="2020-06" db="EMBL/GenBank/DDBJ databases">
        <authorList>
            <person name="Hwang Y.J."/>
        </authorList>
    </citation>
    <scope>NUCLEOTIDE SEQUENCE [LARGE SCALE GENOMIC DNA]</scope>
    <source>
        <strain evidence="2 3">KUDC8001</strain>
    </source>
</reference>
<accession>A0A7L7L6N9</accession>
<dbReference type="KEGG" id="add:HUW48_10640"/>
<dbReference type="InterPro" id="IPR024775">
    <property type="entry name" value="DinB-like"/>
</dbReference>
<gene>
    <name evidence="2" type="ORF">HUW48_10640</name>
</gene>
<dbReference type="AlphaFoldDB" id="A0A7L7L6N9"/>
<feature type="domain" description="DinB-like" evidence="1">
    <location>
        <begin position="30"/>
        <end position="164"/>
    </location>
</feature>
<evidence type="ECO:0000313" key="3">
    <source>
        <dbReference type="Proteomes" id="UP000514509"/>
    </source>
</evidence>
<dbReference type="EMBL" id="CP055153">
    <property type="protein sequence ID" value="QMU28467.1"/>
    <property type="molecule type" value="Genomic_DNA"/>
</dbReference>
<sequence>MISKAPLSEVAPFYHRYLQQIPEGDILVRLQEQADDISKLLTSLSSEKQNFAYKSGKWTVKELFGHMIDTERIMAYRALCIARGEKQSLPGFEENDYVAAAQFSKREINSLLQEYQLQRHGNITLFASFDETTLQRAGTMNNNNATVRGILTIIAAHEFHHLQILKDRYQI</sequence>
<reference evidence="2 3" key="2">
    <citation type="submission" date="2020-08" db="EMBL/GenBank/DDBJ databases">
        <title>Adhaeribacter dokdonensis sp. nov., isolated from the rhizosphere of Elymus tsukushiensis, a plant native to the Dokdo Islands, Republic of Korea.</title>
        <authorList>
            <person name="Ghim S.Y."/>
        </authorList>
    </citation>
    <scope>NUCLEOTIDE SEQUENCE [LARGE SCALE GENOMIC DNA]</scope>
    <source>
        <strain evidence="2 3">KUDC8001</strain>
    </source>
</reference>
<dbReference type="Gene3D" id="1.20.120.450">
    <property type="entry name" value="dinb family like domain"/>
    <property type="match status" value="1"/>
</dbReference>
<dbReference type="SUPFAM" id="SSF109854">
    <property type="entry name" value="DinB/YfiT-like putative metalloenzymes"/>
    <property type="match status" value="1"/>
</dbReference>
<protein>
    <submittedName>
        <fullName evidence="2">DinB family protein</fullName>
    </submittedName>
</protein>
<evidence type="ECO:0000313" key="2">
    <source>
        <dbReference type="EMBL" id="QMU28467.1"/>
    </source>
</evidence>
<dbReference type="Pfam" id="PF12867">
    <property type="entry name" value="DinB_2"/>
    <property type="match status" value="1"/>
</dbReference>
<evidence type="ECO:0000259" key="1">
    <source>
        <dbReference type="Pfam" id="PF12867"/>
    </source>
</evidence>
<organism evidence="2 3">
    <name type="scientific">Adhaeribacter radiodurans</name>
    <dbReference type="NCBI Taxonomy" id="2745197"/>
    <lineage>
        <taxon>Bacteria</taxon>
        <taxon>Pseudomonadati</taxon>
        <taxon>Bacteroidota</taxon>
        <taxon>Cytophagia</taxon>
        <taxon>Cytophagales</taxon>
        <taxon>Hymenobacteraceae</taxon>
        <taxon>Adhaeribacter</taxon>
    </lineage>
</organism>
<dbReference type="RefSeq" id="WP_182415651.1">
    <property type="nucleotide sequence ID" value="NZ_CP055153.1"/>
</dbReference>
<dbReference type="InterPro" id="IPR034660">
    <property type="entry name" value="DinB/YfiT-like"/>
</dbReference>
<name>A0A7L7L6N9_9BACT</name>
<proteinExistence type="predicted"/>